<reference evidence="3" key="1">
    <citation type="submission" date="2018-06" db="EMBL/GenBank/DDBJ databases">
        <authorList>
            <person name="Zhirakovskaya E."/>
        </authorList>
    </citation>
    <scope>NUCLEOTIDE SEQUENCE</scope>
</reference>
<gene>
    <name evidence="3" type="ORF">MNBD_ALPHA09-1244</name>
</gene>
<feature type="domain" description="Microcystin LR degradation protein MlrC N-terminal" evidence="2">
    <location>
        <begin position="2"/>
        <end position="288"/>
    </location>
</feature>
<feature type="domain" description="Microcystin LR degradation protein MlrC C-terminal" evidence="1">
    <location>
        <begin position="298"/>
        <end position="336"/>
    </location>
</feature>
<evidence type="ECO:0000313" key="3">
    <source>
        <dbReference type="EMBL" id="VAW10923.1"/>
    </source>
</evidence>
<evidence type="ECO:0008006" key="4">
    <source>
        <dbReference type="Google" id="ProtNLM"/>
    </source>
</evidence>
<proteinExistence type="predicted"/>
<dbReference type="InterPro" id="IPR010799">
    <property type="entry name" value="MlrC_C"/>
</dbReference>
<sequence length="336" mass="36017">MRILAATMKHETNSFSPVPTDMARFKVWGLHRGEAALAAYRGTAMPVSAYFDLADEHGAKITCPVIAEAMPSGLVEEETFEQLCEWILAPLRAGTVDAVFLDLHGAMTAEHIADGEGELLRRVRQIAPDIPVAVTLDMHANCTAAMVQNADAIIGYKTYPHTDMYQVGRQVGAIVWDKIKGRADPVMAWRAVPVLAQTLRMGTAEAPMKQIQDGTRAEEDRPGVLAATVLGGFPMVDVAHAGMAVITVTDGDPAQAEAARDRLSELVWQAREELVYHPKGLRTAIETARSAHAAPAILLDHADNVGSGGTSDVMTVIEAVLAAGLERVAMAALRDP</sequence>
<protein>
    <recommendedName>
        <fullName evidence="4">MlrC</fullName>
    </recommendedName>
</protein>
<dbReference type="Pfam" id="PF07171">
    <property type="entry name" value="MlrC_C"/>
    <property type="match status" value="1"/>
</dbReference>
<dbReference type="EMBL" id="UOEM01000022">
    <property type="protein sequence ID" value="VAW10923.1"/>
    <property type="molecule type" value="Genomic_DNA"/>
</dbReference>
<dbReference type="InterPro" id="IPR015995">
    <property type="entry name" value="MlrC_N"/>
</dbReference>
<dbReference type="AlphaFoldDB" id="A0A3B0T4D6"/>
<organism evidence="3">
    <name type="scientific">hydrothermal vent metagenome</name>
    <dbReference type="NCBI Taxonomy" id="652676"/>
    <lineage>
        <taxon>unclassified sequences</taxon>
        <taxon>metagenomes</taxon>
        <taxon>ecological metagenomes</taxon>
    </lineage>
</organism>
<feature type="non-terminal residue" evidence="3">
    <location>
        <position position="336"/>
    </location>
</feature>
<name>A0A3B0T4D6_9ZZZZ</name>
<accession>A0A3B0T4D6</accession>
<dbReference type="Pfam" id="PF07364">
    <property type="entry name" value="DUF1485"/>
    <property type="match status" value="1"/>
</dbReference>
<evidence type="ECO:0000259" key="1">
    <source>
        <dbReference type="Pfam" id="PF07171"/>
    </source>
</evidence>
<evidence type="ECO:0000259" key="2">
    <source>
        <dbReference type="Pfam" id="PF07364"/>
    </source>
</evidence>